<feature type="region of interest" description="Disordered" evidence="1">
    <location>
        <begin position="1"/>
        <end position="128"/>
    </location>
</feature>
<gene>
    <name evidence="2" type="ORF">ADUPG1_001168</name>
</gene>
<sequence>GQDSGSDKAPEEGEDNQPSQKSEDPKRRSTSLADDASLLELVSFEEAPEDLPESPRSHKLTDEEVEALKAQATELEALKKKMAEEVPDDKKTATPEKHSTPQATEGKKPEKARRASVKDEEESNEDLG</sequence>
<protein>
    <recommendedName>
        <fullName evidence="4">Nuclear autoantigenic sperm protein</fullName>
    </recommendedName>
</protein>
<proteinExistence type="predicted"/>
<organism evidence="2 3">
    <name type="scientific">Aduncisulcus paluster</name>
    <dbReference type="NCBI Taxonomy" id="2918883"/>
    <lineage>
        <taxon>Eukaryota</taxon>
        <taxon>Metamonada</taxon>
        <taxon>Carpediemonas-like organisms</taxon>
        <taxon>Aduncisulcus</taxon>
    </lineage>
</organism>
<dbReference type="EMBL" id="BQXS01000825">
    <property type="protein sequence ID" value="GKT29381.1"/>
    <property type="molecule type" value="Genomic_DNA"/>
</dbReference>
<keyword evidence="3" id="KW-1185">Reference proteome</keyword>
<comment type="caution">
    <text evidence="2">The sequence shown here is derived from an EMBL/GenBank/DDBJ whole genome shotgun (WGS) entry which is preliminary data.</text>
</comment>
<evidence type="ECO:0008006" key="4">
    <source>
        <dbReference type="Google" id="ProtNLM"/>
    </source>
</evidence>
<feature type="compositionally biased region" description="Basic and acidic residues" evidence="1">
    <location>
        <begin position="76"/>
        <end position="118"/>
    </location>
</feature>
<reference evidence="2" key="1">
    <citation type="submission" date="2022-03" db="EMBL/GenBank/DDBJ databases">
        <title>Draft genome sequence of Aduncisulcus paluster, a free-living microaerophilic Fornicata.</title>
        <authorList>
            <person name="Yuyama I."/>
            <person name="Kume K."/>
            <person name="Tamura T."/>
            <person name="Inagaki Y."/>
            <person name="Hashimoto T."/>
        </authorList>
    </citation>
    <scope>NUCLEOTIDE SEQUENCE</scope>
    <source>
        <strain evidence="2">NY0171</strain>
    </source>
</reference>
<feature type="compositionally biased region" description="Basic and acidic residues" evidence="1">
    <location>
        <begin position="1"/>
        <end position="11"/>
    </location>
</feature>
<name>A0ABQ5K9Z4_9EUKA</name>
<evidence type="ECO:0000313" key="2">
    <source>
        <dbReference type="EMBL" id="GKT29381.1"/>
    </source>
</evidence>
<feature type="non-terminal residue" evidence="2">
    <location>
        <position position="1"/>
    </location>
</feature>
<accession>A0ABQ5K9Z4</accession>
<evidence type="ECO:0000256" key="1">
    <source>
        <dbReference type="SAM" id="MobiDB-lite"/>
    </source>
</evidence>
<feature type="compositionally biased region" description="Basic and acidic residues" evidence="1">
    <location>
        <begin position="53"/>
        <end position="62"/>
    </location>
</feature>
<evidence type="ECO:0000313" key="3">
    <source>
        <dbReference type="Proteomes" id="UP001057375"/>
    </source>
</evidence>
<feature type="compositionally biased region" description="Acidic residues" evidence="1">
    <location>
        <begin position="119"/>
        <end position="128"/>
    </location>
</feature>
<dbReference type="Proteomes" id="UP001057375">
    <property type="component" value="Unassembled WGS sequence"/>
</dbReference>
<feature type="non-terminal residue" evidence="2">
    <location>
        <position position="128"/>
    </location>
</feature>